<organism evidence="3 4">
    <name type="scientific">Dreissena polymorpha</name>
    <name type="common">Zebra mussel</name>
    <name type="synonym">Mytilus polymorpha</name>
    <dbReference type="NCBI Taxonomy" id="45954"/>
    <lineage>
        <taxon>Eukaryota</taxon>
        <taxon>Metazoa</taxon>
        <taxon>Spiralia</taxon>
        <taxon>Lophotrochozoa</taxon>
        <taxon>Mollusca</taxon>
        <taxon>Bivalvia</taxon>
        <taxon>Autobranchia</taxon>
        <taxon>Heteroconchia</taxon>
        <taxon>Euheterodonta</taxon>
        <taxon>Imparidentia</taxon>
        <taxon>Neoheterodontei</taxon>
        <taxon>Myida</taxon>
        <taxon>Dreissenoidea</taxon>
        <taxon>Dreissenidae</taxon>
        <taxon>Dreissena</taxon>
    </lineage>
</organism>
<dbReference type="AlphaFoldDB" id="A0A9D4G699"/>
<reference evidence="3" key="2">
    <citation type="submission" date="2020-11" db="EMBL/GenBank/DDBJ databases">
        <authorList>
            <person name="McCartney M.A."/>
            <person name="Auch B."/>
            <person name="Kono T."/>
            <person name="Mallez S."/>
            <person name="Becker A."/>
            <person name="Gohl D.M."/>
            <person name="Silverstein K.A.T."/>
            <person name="Koren S."/>
            <person name="Bechman K.B."/>
            <person name="Herman A."/>
            <person name="Abrahante J.E."/>
            <person name="Garbe J."/>
        </authorList>
    </citation>
    <scope>NUCLEOTIDE SEQUENCE</scope>
    <source>
        <strain evidence="3">Duluth1</strain>
        <tissue evidence="3">Whole animal</tissue>
    </source>
</reference>
<evidence type="ECO:0000256" key="1">
    <source>
        <dbReference type="SAM" id="MobiDB-lite"/>
    </source>
</evidence>
<dbReference type="Proteomes" id="UP000828390">
    <property type="component" value="Unassembled WGS sequence"/>
</dbReference>
<accession>A0A9D4G699</accession>
<dbReference type="EMBL" id="JAIWYP010000006">
    <property type="protein sequence ID" value="KAH3811231.1"/>
    <property type="molecule type" value="Genomic_DNA"/>
</dbReference>
<reference evidence="3" key="1">
    <citation type="journal article" date="2019" name="bioRxiv">
        <title>The Genome of the Zebra Mussel, Dreissena polymorpha: A Resource for Invasive Species Research.</title>
        <authorList>
            <person name="McCartney M.A."/>
            <person name="Auch B."/>
            <person name="Kono T."/>
            <person name="Mallez S."/>
            <person name="Zhang Y."/>
            <person name="Obille A."/>
            <person name="Becker A."/>
            <person name="Abrahante J.E."/>
            <person name="Garbe J."/>
            <person name="Badalamenti J.P."/>
            <person name="Herman A."/>
            <person name="Mangelson H."/>
            <person name="Liachko I."/>
            <person name="Sullivan S."/>
            <person name="Sone E.D."/>
            <person name="Koren S."/>
            <person name="Silverstein K.A.T."/>
            <person name="Beckman K.B."/>
            <person name="Gohl D.M."/>
        </authorList>
    </citation>
    <scope>NUCLEOTIDE SEQUENCE</scope>
    <source>
        <strain evidence="3">Duluth1</strain>
        <tissue evidence="3">Whole animal</tissue>
    </source>
</reference>
<evidence type="ECO:0000313" key="3">
    <source>
        <dbReference type="EMBL" id="KAH3811231.1"/>
    </source>
</evidence>
<gene>
    <name evidence="3" type="ORF">DPMN_139638</name>
</gene>
<proteinExistence type="predicted"/>
<feature type="region of interest" description="Disordered" evidence="1">
    <location>
        <begin position="43"/>
        <end position="68"/>
    </location>
</feature>
<keyword evidence="2" id="KW-0732">Signal</keyword>
<evidence type="ECO:0008006" key="5">
    <source>
        <dbReference type="Google" id="ProtNLM"/>
    </source>
</evidence>
<keyword evidence="4" id="KW-1185">Reference proteome</keyword>
<feature type="signal peptide" evidence="2">
    <location>
        <begin position="1"/>
        <end position="21"/>
    </location>
</feature>
<sequence length="68" mass="7131">MISLVFGKAVVSSVFVAVVRCVDVAAQSVLGVSALVTVHYRGTRNQPGEPVPAGGKPSTNCHSHQNYH</sequence>
<feature type="compositionally biased region" description="Polar residues" evidence="1">
    <location>
        <begin position="57"/>
        <end position="68"/>
    </location>
</feature>
<feature type="chain" id="PRO_5038953987" description="Secreted protein" evidence="2">
    <location>
        <begin position="22"/>
        <end position="68"/>
    </location>
</feature>
<protein>
    <recommendedName>
        <fullName evidence="5">Secreted protein</fullName>
    </recommendedName>
</protein>
<evidence type="ECO:0000313" key="4">
    <source>
        <dbReference type="Proteomes" id="UP000828390"/>
    </source>
</evidence>
<comment type="caution">
    <text evidence="3">The sequence shown here is derived from an EMBL/GenBank/DDBJ whole genome shotgun (WGS) entry which is preliminary data.</text>
</comment>
<evidence type="ECO:0000256" key="2">
    <source>
        <dbReference type="SAM" id="SignalP"/>
    </source>
</evidence>
<name>A0A9D4G699_DREPO</name>